<accession>A0ABX1RN40</accession>
<keyword evidence="3" id="KW-1185">Reference proteome</keyword>
<organism evidence="2 3">
    <name type="scientific">Pseudonocardia xinjiangensis</name>
    <dbReference type="NCBI Taxonomy" id="75289"/>
    <lineage>
        <taxon>Bacteria</taxon>
        <taxon>Bacillati</taxon>
        <taxon>Actinomycetota</taxon>
        <taxon>Actinomycetes</taxon>
        <taxon>Pseudonocardiales</taxon>
        <taxon>Pseudonocardiaceae</taxon>
        <taxon>Pseudonocardia</taxon>
    </lineage>
</organism>
<dbReference type="Proteomes" id="UP001296706">
    <property type="component" value="Unassembled WGS sequence"/>
</dbReference>
<sequence>MWATGPDFREDGTDAVLVTISGQSMSTWDCGSARWTGRIRSRWSKLRSLTKADLGLTDGDALTRIGDAADPAGKPGYPGFAGRSRPRQRTGLPFHLGYLGDELFHVLHRGGRPSSTLHGSPPRSARSGAAPPG</sequence>
<feature type="region of interest" description="Disordered" evidence="1">
    <location>
        <begin position="66"/>
        <end position="88"/>
    </location>
</feature>
<evidence type="ECO:0000313" key="3">
    <source>
        <dbReference type="Proteomes" id="UP001296706"/>
    </source>
</evidence>
<evidence type="ECO:0000313" key="2">
    <source>
        <dbReference type="EMBL" id="NMH81309.1"/>
    </source>
</evidence>
<protein>
    <submittedName>
        <fullName evidence="2">Uncharacterized protein</fullName>
    </submittedName>
</protein>
<dbReference type="RefSeq" id="WP_169399346.1">
    <property type="nucleotide sequence ID" value="NZ_BAAAJH010000023.1"/>
</dbReference>
<evidence type="ECO:0000256" key="1">
    <source>
        <dbReference type="SAM" id="MobiDB-lite"/>
    </source>
</evidence>
<reference evidence="2 3" key="1">
    <citation type="submission" date="2020-04" db="EMBL/GenBank/DDBJ databases">
        <authorList>
            <person name="Klaysubun C."/>
            <person name="Duangmal K."/>
            <person name="Lipun K."/>
        </authorList>
    </citation>
    <scope>NUCLEOTIDE SEQUENCE [LARGE SCALE GENOMIC DNA]</scope>
    <source>
        <strain evidence="2 3">JCM 11839</strain>
    </source>
</reference>
<dbReference type="EMBL" id="JAAXKY010000140">
    <property type="protein sequence ID" value="NMH81309.1"/>
    <property type="molecule type" value="Genomic_DNA"/>
</dbReference>
<feature type="compositionally biased region" description="Low complexity" evidence="1">
    <location>
        <begin position="119"/>
        <end position="133"/>
    </location>
</feature>
<comment type="caution">
    <text evidence="2">The sequence shown here is derived from an EMBL/GenBank/DDBJ whole genome shotgun (WGS) entry which is preliminary data.</text>
</comment>
<feature type="region of interest" description="Disordered" evidence="1">
    <location>
        <begin position="109"/>
        <end position="133"/>
    </location>
</feature>
<name>A0ABX1RN40_9PSEU</name>
<proteinExistence type="predicted"/>
<gene>
    <name evidence="2" type="ORF">HF577_29990</name>
</gene>